<dbReference type="RefSeq" id="WP_203761351.1">
    <property type="nucleotide sequence ID" value="NZ_BAAABO010000029.1"/>
</dbReference>
<evidence type="ECO:0000313" key="3">
    <source>
        <dbReference type="Proteomes" id="UP000609879"/>
    </source>
</evidence>
<keyword evidence="3" id="KW-1185">Reference proteome</keyword>
<evidence type="ECO:0000313" key="2">
    <source>
        <dbReference type="EMBL" id="GID73432.1"/>
    </source>
</evidence>
<keyword evidence="1" id="KW-0472">Membrane</keyword>
<keyword evidence="1" id="KW-1133">Transmembrane helix</keyword>
<evidence type="ECO:0000256" key="1">
    <source>
        <dbReference type="SAM" id="Phobius"/>
    </source>
</evidence>
<proteinExistence type="predicted"/>
<dbReference type="EMBL" id="BOMI01000033">
    <property type="protein sequence ID" value="GID73432.1"/>
    <property type="molecule type" value="Genomic_DNA"/>
</dbReference>
<name>A0ABQ3Y0E6_9ACTN</name>
<sequence length="199" mass="22645">MEAFFCACGTIVAAKPPSGIWEWFFGWADVAGGIGAVIAIGFAVRAQRDATKARKSVARERRRQFEVQILREIVDLVDDDFLHEIQFHPNRLRAFKHRFALLSPGTLPYWQKLSGMNWYLEVRAGTEFEQRQIDVNAAHYAHLQARPESPAALDEWDKERERLAASLVSVADDFEAYVKNRLLSELLKAIADRVDAVDD</sequence>
<reference evidence="2 3" key="1">
    <citation type="submission" date="2021-01" db="EMBL/GenBank/DDBJ databases">
        <title>Whole genome shotgun sequence of Actinoplanes deccanensis NBRC 13994.</title>
        <authorList>
            <person name="Komaki H."/>
            <person name="Tamura T."/>
        </authorList>
    </citation>
    <scope>NUCLEOTIDE SEQUENCE [LARGE SCALE GENOMIC DNA]</scope>
    <source>
        <strain evidence="2 3">NBRC 13994</strain>
    </source>
</reference>
<organism evidence="2 3">
    <name type="scientific">Paractinoplanes deccanensis</name>
    <dbReference type="NCBI Taxonomy" id="113561"/>
    <lineage>
        <taxon>Bacteria</taxon>
        <taxon>Bacillati</taxon>
        <taxon>Actinomycetota</taxon>
        <taxon>Actinomycetes</taxon>
        <taxon>Micromonosporales</taxon>
        <taxon>Micromonosporaceae</taxon>
        <taxon>Paractinoplanes</taxon>
    </lineage>
</organism>
<gene>
    <name evidence="2" type="ORF">Ade02nite_20730</name>
</gene>
<protein>
    <submittedName>
        <fullName evidence="2">Uncharacterized protein</fullName>
    </submittedName>
</protein>
<keyword evidence="1" id="KW-0812">Transmembrane</keyword>
<accession>A0ABQ3Y0E6</accession>
<feature type="transmembrane region" description="Helical" evidence="1">
    <location>
        <begin position="24"/>
        <end position="44"/>
    </location>
</feature>
<comment type="caution">
    <text evidence="2">The sequence shown here is derived from an EMBL/GenBank/DDBJ whole genome shotgun (WGS) entry which is preliminary data.</text>
</comment>
<dbReference type="Proteomes" id="UP000609879">
    <property type="component" value="Unassembled WGS sequence"/>
</dbReference>